<reference evidence="2" key="1">
    <citation type="journal article" date="2014" name="Int. J. Syst. Evol. Microbiol.">
        <title>Complete genome sequence of Corynebacterium casei LMG S-19264T (=DSM 44701T), isolated from a smear-ripened cheese.</title>
        <authorList>
            <consortium name="US DOE Joint Genome Institute (JGI-PGF)"/>
            <person name="Walter F."/>
            <person name="Albersmeier A."/>
            <person name="Kalinowski J."/>
            <person name="Ruckert C."/>
        </authorList>
    </citation>
    <scope>NUCLEOTIDE SEQUENCE</scope>
    <source>
        <strain evidence="2">VKM B-2222</strain>
    </source>
</reference>
<gene>
    <name evidence="2" type="ORF">GCM10017635_09600</name>
</gene>
<organism evidence="2 3">
    <name type="scientific">Paracoccus kondratievae</name>
    <dbReference type="NCBI Taxonomy" id="135740"/>
    <lineage>
        <taxon>Bacteria</taxon>
        <taxon>Pseudomonadati</taxon>
        <taxon>Pseudomonadota</taxon>
        <taxon>Alphaproteobacteria</taxon>
        <taxon>Rhodobacterales</taxon>
        <taxon>Paracoccaceae</taxon>
        <taxon>Paracoccus</taxon>
    </lineage>
</organism>
<proteinExistence type="predicted"/>
<dbReference type="EMBL" id="BSFH01000017">
    <property type="protein sequence ID" value="GLK63490.1"/>
    <property type="molecule type" value="Genomic_DNA"/>
</dbReference>
<dbReference type="Gene3D" id="1.10.10.10">
    <property type="entry name" value="Winged helix-like DNA-binding domain superfamily/Winged helix DNA-binding domain"/>
    <property type="match status" value="1"/>
</dbReference>
<reference evidence="2" key="2">
    <citation type="submission" date="2023-01" db="EMBL/GenBank/DDBJ databases">
        <authorList>
            <person name="Sun Q."/>
            <person name="Evtushenko L."/>
        </authorList>
    </citation>
    <scope>NUCLEOTIDE SEQUENCE</scope>
    <source>
        <strain evidence="2">VKM B-2222</strain>
    </source>
</reference>
<evidence type="ECO:0000313" key="3">
    <source>
        <dbReference type="Proteomes" id="UP001143349"/>
    </source>
</evidence>
<protein>
    <submittedName>
        <fullName evidence="2">Uncharacterized protein</fullName>
    </submittedName>
</protein>
<dbReference type="AlphaFoldDB" id="A0AAD3NWZ0"/>
<feature type="compositionally biased region" description="Basic and acidic residues" evidence="1">
    <location>
        <begin position="150"/>
        <end position="165"/>
    </location>
</feature>
<sequence>MTHLTAPDHLRGRMSRWTPQELRDERAAWIMARAAEGRQQNDIAAALGIDPSTVSTTLHNRGLSKPRPAICANGVSYVGLRLGRLADLFDSLPGAVREQLAGEAARKRVSIADAIAMRLAASGRVAEGPESRPAGAGVAGSGFDSVYRQTGKEGHSAGEKSEVRK</sequence>
<dbReference type="Proteomes" id="UP001143349">
    <property type="component" value="Unassembled WGS sequence"/>
</dbReference>
<dbReference type="InterPro" id="IPR036388">
    <property type="entry name" value="WH-like_DNA-bd_sf"/>
</dbReference>
<feature type="region of interest" description="Disordered" evidence="1">
    <location>
        <begin position="125"/>
        <end position="165"/>
    </location>
</feature>
<accession>A0AAD3NWZ0</accession>
<comment type="caution">
    <text evidence="2">The sequence shown here is derived from an EMBL/GenBank/DDBJ whole genome shotgun (WGS) entry which is preliminary data.</text>
</comment>
<evidence type="ECO:0000256" key="1">
    <source>
        <dbReference type="SAM" id="MobiDB-lite"/>
    </source>
</evidence>
<name>A0AAD3NWZ0_9RHOB</name>
<dbReference type="RefSeq" id="WP_271179322.1">
    <property type="nucleotide sequence ID" value="NZ_BSFH01000017.1"/>
</dbReference>
<evidence type="ECO:0000313" key="2">
    <source>
        <dbReference type="EMBL" id="GLK63490.1"/>
    </source>
</evidence>
<keyword evidence="3" id="KW-1185">Reference proteome</keyword>